<reference evidence="1 2" key="2">
    <citation type="journal article" date="2022" name="Mol. Ecol. Resour.">
        <title>The genomes of chicory, endive, great burdock and yacon provide insights into Asteraceae paleo-polyploidization history and plant inulin production.</title>
        <authorList>
            <person name="Fan W."/>
            <person name="Wang S."/>
            <person name="Wang H."/>
            <person name="Wang A."/>
            <person name="Jiang F."/>
            <person name="Liu H."/>
            <person name="Zhao H."/>
            <person name="Xu D."/>
            <person name="Zhang Y."/>
        </authorList>
    </citation>
    <scope>NUCLEOTIDE SEQUENCE [LARGE SCALE GENOMIC DNA]</scope>
    <source>
        <strain evidence="2">cv. Punajuju</strain>
        <tissue evidence="1">Leaves</tissue>
    </source>
</reference>
<evidence type="ECO:0000313" key="2">
    <source>
        <dbReference type="Proteomes" id="UP001055811"/>
    </source>
</evidence>
<evidence type="ECO:0000313" key="1">
    <source>
        <dbReference type="EMBL" id="KAI3765989.1"/>
    </source>
</evidence>
<gene>
    <name evidence="1" type="ORF">L2E82_16036</name>
</gene>
<sequence length="92" mass="10466">MQKRNIKSDWQQLLLITKSPQDDPIGYSSDDISICHSIILSHISIPVMCTVTAHGSRVFSLHDYTLRQFQGVMMCRSLEEPDVILFQALTES</sequence>
<name>A0ACB9F433_CICIN</name>
<dbReference type="EMBL" id="CM042011">
    <property type="protein sequence ID" value="KAI3765989.1"/>
    <property type="molecule type" value="Genomic_DNA"/>
</dbReference>
<keyword evidence="2" id="KW-1185">Reference proteome</keyword>
<dbReference type="Proteomes" id="UP001055811">
    <property type="component" value="Linkage Group LG03"/>
</dbReference>
<proteinExistence type="predicted"/>
<accession>A0ACB9F433</accession>
<reference evidence="2" key="1">
    <citation type="journal article" date="2022" name="Mol. Ecol. Resour.">
        <title>The genomes of chicory, endive, great burdock and yacon provide insights into Asteraceae palaeo-polyploidization history and plant inulin production.</title>
        <authorList>
            <person name="Fan W."/>
            <person name="Wang S."/>
            <person name="Wang H."/>
            <person name="Wang A."/>
            <person name="Jiang F."/>
            <person name="Liu H."/>
            <person name="Zhao H."/>
            <person name="Xu D."/>
            <person name="Zhang Y."/>
        </authorList>
    </citation>
    <scope>NUCLEOTIDE SEQUENCE [LARGE SCALE GENOMIC DNA]</scope>
    <source>
        <strain evidence="2">cv. Punajuju</strain>
    </source>
</reference>
<protein>
    <submittedName>
        <fullName evidence="1">Uncharacterized protein</fullName>
    </submittedName>
</protein>
<comment type="caution">
    <text evidence="1">The sequence shown here is derived from an EMBL/GenBank/DDBJ whole genome shotgun (WGS) entry which is preliminary data.</text>
</comment>
<organism evidence="1 2">
    <name type="scientific">Cichorium intybus</name>
    <name type="common">Chicory</name>
    <dbReference type="NCBI Taxonomy" id="13427"/>
    <lineage>
        <taxon>Eukaryota</taxon>
        <taxon>Viridiplantae</taxon>
        <taxon>Streptophyta</taxon>
        <taxon>Embryophyta</taxon>
        <taxon>Tracheophyta</taxon>
        <taxon>Spermatophyta</taxon>
        <taxon>Magnoliopsida</taxon>
        <taxon>eudicotyledons</taxon>
        <taxon>Gunneridae</taxon>
        <taxon>Pentapetalae</taxon>
        <taxon>asterids</taxon>
        <taxon>campanulids</taxon>
        <taxon>Asterales</taxon>
        <taxon>Asteraceae</taxon>
        <taxon>Cichorioideae</taxon>
        <taxon>Cichorieae</taxon>
        <taxon>Cichoriinae</taxon>
        <taxon>Cichorium</taxon>
    </lineage>
</organism>